<keyword evidence="12" id="KW-0256">Endoplasmic reticulum</keyword>
<dbReference type="Pfam" id="PF08695">
    <property type="entry name" value="Coa1"/>
    <property type="match status" value="1"/>
</dbReference>
<feature type="transmembrane region" description="Helical" evidence="28">
    <location>
        <begin position="284"/>
        <end position="303"/>
    </location>
</feature>
<dbReference type="Pfam" id="PF23094">
    <property type="entry name" value="MBTPS1_3rd"/>
    <property type="match status" value="1"/>
</dbReference>
<keyword evidence="14" id="KW-0106">Calcium</keyword>
<keyword evidence="16" id="KW-0333">Golgi apparatus</keyword>
<dbReference type="PANTHER" id="PTHR43806:SF7">
    <property type="entry name" value="MEMBRANE-BOUND TRANSCRIPTION FACTOR SITE-1 PROTEASE"/>
    <property type="match status" value="1"/>
</dbReference>
<keyword evidence="15 28" id="KW-1133">Transmembrane helix</keyword>
<dbReference type="PANTHER" id="PTHR43806">
    <property type="entry name" value="PEPTIDASE S8"/>
    <property type="match status" value="1"/>
</dbReference>
<evidence type="ECO:0000259" key="32">
    <source>
        <dbReference type="Pfam" id="PF23094"/>
    </source>
</evidence>
<evidence type="ECO:0000256" key="6">
    <source>
        <dbReference type="ARBA" id="ARBA00022553"/>
    </source>
</evidence>
<keyword evidence="7 27" id="KW-0645">Protease</keyword>
<evidence type="ECO:0000256" key="4">
    <source>
        <dbReference type="ARBA" id="ARBA00011073"/>
    </source>
</evidence>
<comment type="catalytic activity">
    <reaction evidence="23">
        <text>Processes precursors containing basic and hydrophobic/aliphatic residues at P4 and P2, respectively, with a relatively relaxed acceptance of amino acids at P1 and P3.</text>
        <dbReference type="EC" id="3.4.21.112"/>
    </reaction>
</comment>
<evidence type="ECO:0000256" key="12">
    <source>
        <dbReference type="ARBA" id="ARBA00022824"/>
    </source>
</evidence>
<feature type="domain" description="Membrane-bound transcription factor site-1 protease-like N-terminal" evidence="30">
    <location>
        <begin position="366"/>
        <end position="444"/>
    </location>
</feature>
<feature type="domain" description="MBTPS1 fourth" evidence="31">
    <location>
        <begin position="913"/>
        <end position="1139"/>
    </location>
</feature>
<evidence type="ECO:0000256" key="26">
    <source>
        <dbReference type="ARBA" id="ARBA00081324"/>
    </source>
</evidence>
<dbReference type="InterPro" id="IPR057032">
    <property type="entry name" value="MBTPS1_4th"/>
</dbReference>
<reference evidence="33" key="1">
    <citation type="submission" date="2018-07" db="EMBL/GenBank/DDBJ databases">
        <authorList>
            <person name="Quirk P.G."/>
            <person name="Krulwich T.A."/>
        </authorList>
    </citation>
    <scope>NUCLEOTIDE SEQUENCE</scope>
</reference>
<dbReference type="PROSITE" id="PS00138">
    <property type="entry name" value="SUBTILASE_SER"/>
    <property type="match status" value="1"/>
</dbReference>
<feature type="active site" description="Charge relay system" evidence="27">
    <location>
        <position position="513"/>
    </location>
</feature>
<feature type="domain" description="Peptidase S8/S53" evidence="29">
    <location>
        <begin position="504"/>
        <end position="760"/>
    </location>
</feature>
<keyword evidence="10 27" id="KW-0378">Hydrolase</keyword>
<feature type="transmembrane region" description="Helical" evidence="28">
    <location>
        <begin position="310"/>
        <end position="326"/>
    </location>
</feature>
<comment type="cofactor">
    <cofactor evidence="1">
        <name>Ca(2+)</name>
        <dbReference type="ChEBI" id="CHEBI:29108"/>
    </cofactor>
</comment>
<gene>
    <name evidence="33" type="primary">CSON004411</name>
</gene>
<evidence type="ECO:0000256" key="20">
    <source>
        <dbReference type="ARBA" id="ARBA00023166"/>
    </source>
</evidence>
<dbReference type="PROSITE" id="PS00137">
    <property type="entry name" value="SUBTILASE_HIS"/>
    <property type="match status" value="1"/>
</dbReference>
<dbReference type="Pfam" id="PF23001">
    <property type="entry name" value="MBTP1_N"/>
    <property type="match status" value="1"/>
</dbReference>
<evidence type="ECO:0000256" key="22">
    <source>
        <dbReference type="ARBA" id="ARBA00023221"/>
    </source>
</evidence>
<evidence type="ECO:0000256" key="1">
    <source>
        <dbReference type="ARBA" id="ARBA00001913"/>
    </source>
</evidence>
<dbReference type="VEuPathDB" id="VectorBase:CSON004411"/>
<keyword evidence="8 28" id="KW-0812">Transmembrane</keyword>
<dbReference type="EC" id="3.4.21.112" evidence="24"/>
<keyword evidence="19" id="KW-0865">Zymogen</keyword>
<feature type="active site" description="Charge relay system" evidence="27">
    <location>
        <position position="709"/>
    </location>
</feature>
<dbReference type="PRINTS" id="PR00723">
    <property type="entry name" value="SUBTILISIN"/>
</dbReference>
<proteinExistence type="inferred from homology"/>
<dbReference type="InterPro" id="IPR023828">
    <property type="entry name" value="Peptidase_S8_Ser-AS"/>
</dbReference>
<dbReference type="InterPro" id="IPR057060">
    <property type="entry name" value="MBTPS1_3rd"/>
</dbReference>
<feature type="transmembrane region" description="Helical" evidence="28">
    <location>
        <begin position="219"/>
        <end position="241"/>
    </location>
</feature>
<dbReference type="InterPro" id="IPR022398">
    <property type="entry name" value="Peptidase_S8_His-AS"/>
</dbReference>
<dbReference type="InterPro" id="IPR050131">
    <property type="entry name" value="Peptidase_S8_subtilisin-like"/>
</dbReference>
<keyword evidence="17" id="KW-0443">Lipid metabolism</keyword>
<protein>
    <recommendedName>
        <fullName evidence="25">Membrane-bound transcription factor site-1 protease</fullName>
        <ecNumber evidence="24">3.4.21.112</ecNumber>
    </recommendedName>
    <alternativeName>
        <fullName evidence="26">Endopeptidase S1P</fullName>
    </alternativeName>
</protein>
<evidence type="ECO:0000256" key="10">
    <source>
        <dbReference type="ARBA" id="ARBA00022801"/>
    </source>
</evidence>
<evidence type="ECO:0000313" key="33">
    <source>
        <dbReference type="EMBL" id="SSX21302.1"/>
    </source>
</evidence>
<dbReference type="GO" id="GO:0005789">
    <property type="term" value="C:endoplasmic reticulum membrane"/>
    <property type="evidence" value="ECO:0007669"/>
    <property type="project" value="UniProtKB-SubCell"/>
</dbReference>
<evidence type="ECO:0000256" key="16">
    <source>
        <dbReference type="ARBA" id="ARBA00023034"/>
    </source>
</evidence>
<dbReference type="InterPro" id="IPR034185">
    <property type="entry name" value="Site-1_peptidase_cat_dom"/>
</dbReference>
<evidence type="ECO:0000256" key="14">
    <source>
        <dbReference type="ARBA" id="ARBA00022837"/>
    </source>
</evidence>
<evidence type="ECO:0000256" key="27">
    <source>
        <dbReference type="PROSITE-ProRule" id="PRU01240"/>
    </source>
</evidence>
<evidence type="ECO:0000256" key="9">
    <source>
        <dbReference type="ARBA" id="ARBA00022729"/>
    </source>
</evidence>
<keyword evidence="21" id="KW-0325">Glycoprotein</keyword>
<keyword evidence="9" id="KW-0732">Signal</keyword>
<evidence type="ECO:0000256" key="19">
    <source>
        <dbReference type="ARBA" id="ARBA00023145"/>
    </source>
</evidence>
<keyword evidence="11" id="KW-0068">Autocatalytic cleavage</keyword>
<dbReference type="PROSITE" id="PS51892">
    <property type="entry name" value="SUBTILASE"/>
    <property type="match status" value="1"/>
</dbReference>
<dbReference type="EMBL" id="UFQT01000186">
    <property type="protein sequence ID" value="SSX21302.1"/>
    <property type="molecule type" value="Genomic_DNA"/>
</dbReference>
<dbReference type="GO" id="GO:0004252">
    <property type="term" value="F:serine-type endopeptidase activity"/>
    <property type="evidence" value="ECO:0007669"/>
    <property type="project" value="UniProtKB-UniRule"/>
</dbReference>
<evidence type="ECO:0000256" key="7">
    <source>
        <dbReference type="ARBA" id="ARBA00022670"/>
    </source>
</evidence>
<evidence type="ECO:0000256" key="13">
    <source>
        <dbReference type="ARBA" id="ARBA00022825"/>
    </source>
</evidence>
<dbReference type="Pfam" id="PF06728">
    <property type="entry name" value="PIG-U"/>
    <property type="match status" value="1"/>
</dbReference>
<dbReference type="Pfam" id="PF00082">
    <property type="entry name" value="Peptidase_S8"/>
    <property type="match status" value="1"/>
</dbReference>
<name>A0A336LTD3_CULSO</name>
<evidence type="ECO:0000256" key="8">
    <source>
        <dbReference type="ARBA" id="ARBA00022692"/>
    </source>
</evidence>
<accession>A0A336LTD3</accession>
<keyword evidence="6" id="KW-0597">Phosphoprotein</keyword>
<evidence type="ECO:0000259" key="31">
    <source>
        <dbReference type="Pfam" id="PF23090"/>
    </source>
</evidence>
<evidence type="ECO:0000256" key="18">
    <source>
        <dbReference type="ARBA" id="ARBA00023136"/>
    </source>
</evidence>
<dbReference type="CDD" id="cd07479">
    <property type="entry name" value="Peptidases_S8_SKI-1_like"/>
    <property type="match status" value="1"/>
</dbReference>
<evidence type="ECO:0000256" key="24">
    <source>
        <dbReference type="ARBA" id="ARBA00066596"/>
    </source>
</evidence>
<dbReference type="FunFam" id="3.40.50.200:FF:000008">
    <property type="entry name" value="Membrane-bound transcription factor site-1 protease preproprotein"/>
    <property type="match status" value="1"/>
</dbReference>
<keyword evidence="18 28" id="KW-0472">Membrane</keyword>
<sequence length="1453" mass="165710">MSINVKVLVTLVFAGSIRYFLITSSFASVIKNRIEVSTPLNSWKRVEEGAYLYGNGVDPYDGDVYHENPLILYGTHLLIGNLAQFIPVLFVLLDLITGLLLYFMAKGAFTDLYAAEQKQKSTFAQGTEEIQLKPEDGTSIPLYTIIAYLFNPYSILNCVGQTTTVWSNFLLAMFFLSLTRKSTLPAIIALALETQKNFYPTVLIVPAVLVLTQKSRNKILSGALVVALYCFALTGFFYLAYTIMGNWKFVDSTLGFIIYYRDLQPNIGLFWYFFTEMFDHFRTLFLYTFQINATILYLFPLTLKLRNNPILLSTLLIALSAIFRSYPCVGDLGFYMALIPMWKTVAKYQKNKNQHIETDWIIKRLPNEFIVQFTEYLNKETRKKYIISALSGYQQTDWKIIERKNPVANLPSDFDVINLSSNILEEAKNALKRHNKIKSVTVHKEVTRNLKFVVPISITDTSKEDFHDPELDEKFHKRKLLRAVPKQITSLLKADALWKMGITGKGIKVAVFDTGLSKSHPHFKKIKERTNWTNEKLLDDGVSHGTFVAGLIASSKECLGFAPDAELYIFRVFTNNQVSYTSWFLDAFNYAIFKGINILNLSIGGPDFLDKPFVEKVQELTANKVIMVSAIGNDGPLYGTLNNPGDQSDVIGVGGINFEDNIAKFSSRGMTTWELPQGYGRLKPDIVTYGSQVKGSNVKGGCRSLSGTSVASPIVSGAVALIMSGAVDKFHYMNPASIKQALIEGATRLNENNMFEQGHGKLNILRSLDFINSYEPQVTLSPSYLDTSEDYMWPYSSQSLFYTSAPTILNITILNGVAVTGHIRDPPTWYPYENHNGHYLNVSVTYSKILWPWSGWMAVQIVSTEASEKFEGIAQGHISLSVYSLVQEPNTGNEKTVKSTIRFPIKVRIIPRPPRSKRILWDQYHSLRYPSGYLPRDNLKIKSDHLDWRGDHIHTNFKDMYTHLRNGGYYIEVLGSPFTCFNASNYGTLLVVDPEEEYFTEEIRKLKQDILYNELSVIIFADWYNTSVMKKIKFFDENTRKWWLPDTGGSNIPAVNELLRDFNIELSDTVLEGYFSMLDHRMYYASGTSISQFPQSNKSIIIERELFDQGREFLQSAPIDNSKRKQWYPILGLLQTDQSFVKINPATPNPPNSQVDDSSNHDEIKNENLLVNKNRILLESDIDQYELQQLQEQSEQDIDLLNIKEPVAKSEQHKSGRIAVYGDSNCLDSTHIDKACFWLLDSLLEFTMTSHLTSLLKNMNRSGKLKFKTDVRPPSRMSDNNLHKYSNILKKDSNFHEKRPIQKCLTLKWTNKNSINVTSTVILHQKDAKYDDLESNANLLRKLESEKTNMVLDESDEEVPNWRNKPSNLVGAVKLMGEPIKELGFKLEDKSNVADGKNAFFKVKVKGPNDSGLMYFWAERDETKWNVTRIELELKSQEDRRLIVKKEEKSLEN</sequence>
<dbReference type="GO" id="GO:0008203">
    <property type="term" value="P:cholesterol metabolic process"/>
    <property type="evidence" value="ECO:0007669"/>
    <property type="project" value="UniProtKB-KW"/>
</dbReference>
<feature type="transmembrane region" description="Helical" evidence="28">
    <location>
        <begin position="82"/>
        <end position="103"/>
    </location>
</feature>
<dbReference type="InterPro" id="IPR015500">
    <property type="entry name" value="Peptidase_S8_subtilisin-rel"/>
</dbReference>
<feature type="active site" description="Charge relay system" evidence="27">
    <location>
        <position position="544"/>
    </location>
</feature>
<evidence type="ECO:0000259" key="30">
    <source>
        <dbReference type="Pfam" id="PF23001"/>
    </source>
</evidence>
<evidence type="ECO:0000256" key="11">
    <source>
        <dbReference type="ARBA" id="ARBA00022813"/>
    </source>
</evidence>
<evidence type="ECO:0000256" key="5">
    <source>
        <dbReference type="ARBA" id="ARBA00022548"/>
    </source>
</evidence>
<comment type="subcellular location">
    <subcellularLocation>
        <location evidence="2">Endoplasmic reticulum membrane</location>
        <topology evidence="2">Single-pass type I membrane protein</topology>
    </subcellularLocation>
    <subcellularLocation>
        <location evidence="3">Golgi apparatus membrane</location>
        <topology evidence="3">Single-pass membrane protein</topology>
    </subcellularLocation>
</comment>
<evidence type="ECO:0000256" key="17">
    <source>
        <dbReference type="ARBA" id="ARBA00023098"/>
    </source>
</evidence>
<keyword evidence="20" id="KW-1207">Sterol metabolism</keyword>
<keyword evidence="13 27" id="KW-0720">Serine protease</keyword>
<evidence type="ECO:0000256" key="15">
    <source>
        <dbReference type="ARBA" id="ARBA00022989"/>
    </source>
</evidence>
<evidence type="ECO:0000256" key="23">
    <source>
        <dbReference type="ARBA" id="ARBA00050826"/>
    </source>
</evidence>
<organism evidence="33">
    <name type="scientific">Culicoides sonorensis</name>
    <name type="common">Biting midge</name>
    <dbReference type="NCBI Taxonomy" id="179676"/>
    <lineage>
        <taxon>Eukaryota</taxon>
        <taxon>Metazoa</taxon>
        <taxon>Ecdysozoa</taxon>
        <taxon>Arthropoda</taxon>
        <taxon>Hexapoda</taxon>
        <taxon>Insecta</taxon>
        <taxon>Pterygota</taxon>
        <taxon>Neoptera</taxon>
        <taxon>Endopterygota</taxon>
        <taxon>Diptera</taxon>
        <taxon>Nematocera</taxon>
        <taxon>Chironomoidea</taxon>
        <taxon>Ceratopogonidae</taxon>
        <taxon>Ceratopogoninae</taxon>
        <taxon>Culicoides</taxon>
        <taxon>Monoculicoides</taxon>
    </lineage>
</organism>
<feature type="domain" description="MBTPS1 fourth" evidence="31">
    <location>
        <begin position="1188"/>
        <end position="1256"/>
    </location>
</feature>
<dbReference type="InterPro" id="IPR014807">
    <property type="entry name" value="Coa1"/>
</dbReference>
<evidence type="ECO:0000256" key="2">
    <source>
        <dbReference type="ARBA" id="ARBA00004115"/>
    </source>
</evidence>
<dbReference type="GO" id="GO:0000139">
    <property type="term" value="C:Golgi membrane"/>
    <property type="evidence" value="ECO:0007669"/>
    <property type="project" value="UniProtKB-SubCell"/>
</dbReference>
<keyword evidence="22" id="KW-0753">Steroid metabolism</keyword>
<evidence type="ECO:0000259" key="29">
    <source>
        <dbReference type="Pfam" id="PF00082"/>
    </source>
</evidence>
<evidence type="ECO:0000256" key="21">
    <source>
        <dbReference type="ARBA" id="ARBA00023180"/>
    </source>
</evidence>
<evidence type="ECO:0000256" key="3">
    <source>
        <dbReference type="ARBA" id="ARBA00004194"/>
    </source>
</evidence>
<evidence type="ECO:0000256" key="28">
    <source>
        <dbReference type="SAM" id="Phobius"/>
    </source>
</evidence>
<dbReference type="InterPro" id="IPR036852">
    <property type="entry name" value="Peptidase_S8/S53_dom_sf"/>
</dbReference>
<dbReference type="GO" id="GO:0006508">
    <property type="term" value="P:proteolysis"/>
    <property type="evidence" value="ECO:0007669"/>
    <property type="project" value="UniProtKB-KW"/>
</dbReference>
<dbReference type="SUPFAM" id="SSF52743">
    <property type="entry name" value="Subtilisin-like"/>
    <property type="match status" value="1"/>
</dbReference>
<dbReference type="InterPro" id="IPR055143">
    <property type="entry name" value="MBTP1_N"/>
</dbReference>
<dbReference type="OMA" id="HNENDGD"/>
<dbReference type="InterPro" id="IPR000209">
    <property type="entry name" value="Peptidase_S8/S53_dom"/>
</dbReference>
<feature type="domain" description="MBTPS1 third" evidence="32">
    <location>
        <begin position="781"/>
        <end position="911"/>
    </location>
</feature>
<keyword evidence="5" id="KW-0153">Cholesterol metabolism</keyword>
<dbReference type="Pfam" id="PF23090">
    <property type="entry name" value="MBTPS1_4th"/>
    <property type="match status" value="2"/>
</dbReference>
<dbReference type="Gene3D" id="3.40.50.200">
    <property type="entry name" value="Peptidase S8/S53 domain"/>
    <property type="match status" value="1"/>
</dbReference>
<evidence type="ECO:0000256" key="25">
    <source>
        <dbReference type="ARBA" id="ARBA00067283"/>
    </source>
</evidence>
<comment type="similarity">
    <text evidence="4 27">Belongs to the peptidase S8 family.</text>
</comment>